<dbReference type="Gene3D" id="3.30.460.10">
    <property type="entry name" value="Beta Polymerase, domain 2"/>
    <property type="match status" value="1"/>
</dbReference>
<name>A0A8S3URE0_MYTED</name>
<dbReference type="SUPFAM" id="SSF81301">
    <property type="entry name" value="Nucleotidyltransferase"/>
    <property type="match status" value="1"/>
</dbReference>
<dbReference type="InterPro" id="IPR043519">
    <property type="entry name" value="NT_sf"/>
</dbReference>
<organism evidence="1 2">
    <name type="scientific">Mytilus edulis</name>
    <name type="common">Blue mussel</name>
    <dbReference type="NCBI Taxonomy" id="6550"/>
    <lineage>
        <taxon>Eukaryota</taxon>
        <taxon>Metazoa</taxon>
        <taxon>Spiralia</taxon>
        <taxon>Lophotrochozoa</taxon>
        <taxon>Mollusca</taxon>
        <taxon>Bivalvia</taxon>
        <taxon>Autobranchia</taxon>
        <taxon>Pteriomorphia</taxon>
        <taxon>Mytilida</taxon>
        <taxon>Mytiloidea</taxon>
        <taxon>Mytilidae</taxon>
        <taxon>Mytilinae</taxon>
        <taxon>Mytilus</taxon>
    </lineage>
</organism>
<comment type="caution">
    <text evidence="1">The sequence shown here is derived from an EMBL/GenBank/DDBJ whole genome shotgun (WGS) entry which is preliminary data.</text>
</comment>
<accession>A0A8S3URE0</accession>
<keyword evidence="2" id="KW-1185">Reference proteome</keyword>
<protein>
    <submittedName>
        <fullName evidence="1">Uncharacterized protein</fullName>
    </submittedName>
</protein>
<dbReference type="Proteomes" id="UP000683360">
    <property type="component" value="Unassembled WGS sequence"/>
</dbReference>
<dbReference type="AlphaFoldDB" id="A0A8S3URE0"/>
<dbReference type="EMBL" id="CAJPWZ010002751">
    <property type="protein sequence ID" value="CAG2244911.1"/>
    <property type="molecule type" value="Genomic_DNA"/>
</dbReference>
<proteinExistence type="predicted"/>
<reference evidence="1" key="1">
    <citation type="submission" date="2021-03" db="EMBL/GenBank/DDBJ databases">
        <authorList>
            <person name="Bekaert M."/>
        </authorList>
    </citation>
    <scope>NUCLEOTIDE SEQUENCE</scope>
</reference>
<evidence type="ECO:0000313" key="2">
    <source>
        <dbReference type="Proteomes" id="UP000683360"/>
    </source>
</evidence>
<sequence length="188" mass="21462">MFSNQHYQHFNQIVLQPINRQFTYNAILIVAKDSAIENVSRALYQYLCQNIVGTEDHVKTIRMMNTVRDDVHSNKNCTIITSGSFGEGLEMRDSDVDIMFVMKELMVSEDTPVYFNADTIYFTMDTDYIQPGYTKLRLEHGKVPCEACEKTDNGFLEMFSVCDCDETVVLDVHVHVVLFASTVGTDTD</sequence>
<evidence type="ECO:0000313" key="1">
    <source>
        <dbReference type="EMBL" id="CAG2244911.1"/>
    </source>
</evidence>
<gene>
    <name evidence="1" type="ORF">MEDL_56951</name>
</gene>